<dbReference type="EMBL" id="ML145088">
    <property type="protein sequence ID" value="TBU63655.1"/>
    <property type="molecule type" value="Genomic_DNA"/>
</dbReference>
<reference evidence="1 2" key="1">
    <citation type="submission" date="2019-01" db="EMBL/GenBank/DDBJ databases">
        <title>Draft genome sequences of three monokaryotic isolates of the white-rot basidiomycete fungus Dichomitus squalens.</title>
        <authorList>
            <consortium name="DOE Joint Genome Institute"/>
            <person name="Lopez S.C."/>
            <person name="Andreopoulos B."/>
            <person name="Pangilinan J."/>
            <person name="Lipzen A."/>
            <person name="Riley R."/>
            <person name="Ahrendt S."/>
            <person name="Ng V."/>
            <person name="Barry K."/>
            <person name="Daum C."/>
            <person name="Grigoriev I.V."/>
            <person name="Hilden K.S."/>
            <person name="Makela M.R."/>
            <person name="de Vries R.P."/>
        </authorList>
    </citation>
    <scope>NUCLEOTIDE SEQUENCE [LARGE SCALE GENOMIC DNA]</scope>
    <source>
        <strain evidence="1 2">CBS 464.89</strain>
    </source>
</reference>
<dbReference type="Proteomes" id="UP000292082">
    <property type="component" value="Unassembled WGS sequence"/>
</dbReference>
<evidence type="ECO:0000313" key="2">
    <source>
        <dbReference type="Proteomes" id="UP000292082"/>
    </source>
</evidence>
<dbReference type="AlphaFoldDB" id="A0A4Q9Q883"/>
<accession>A0A4Q9Q883</accession>
<proteinExistence type="predicted"/>
<organism evidence="1 2">
    <name type="scientific">Dichomitus squalens</name>
    <dbReference type="NCBI Taxonomy" id="114155"/>
    <lineage>
        <taxon>Eukaryota</taxon>
        <taxon>Fungi</taxon>
        <taxon>Dikarya</taxon>
        <taxon>Basidiomycota</taxon>
        <taxon>Agaricomycotina</taxon>
        <taxon>Agaricomycetes</taxon>
        <taxon>Polyporales</taxon>
        <taxon>Polyporaceae</taxon>
        <taxon>Dichomitus</taxon>
    </lineage>
</organism>
<keyword evidence="2" id="KW-1185">Reference proteome</keyword>
<sequence length="88" mass="10417">MILGRSLYLTIPFTPTLCSLASPEEYHPRLSRFLCVSVLRRLERFPFQPYAPWWILSIPTPVMNPYVYTPRDFMYHELEMTEPGSDCM</sequence>
<gene>
    <name evidence="1" type="ORF">BD310DRAFT_915663</name>
</gene>
<name>A0A4Q9Q883_9APHY</name>
<evidence type="ECO:0000313" key="1">
    <source>
        <dbReference type="EMBL" id="TBU63655.1"/>
    </source>
</evidence>
<protein>
    <submittedName>
        <fullName evidence="1">Uncharacterized protein</fullName>
    </submittedName>
</protein>